<dbReference type="SUPFAM" id="SSF53474">
    <property type="entry name" value="alpha/beta-Hydrolases"/>
    <property type="match status" value="1"/>
</dbReference>
<reference evidence="8 9" key="1">
    <citation type="journal article" date="2013" name="Int. J. Syst. Evol. Microbiol.">
        <title>Ilumatobacter nonamiense sp. nov. and Ilumatobacter coccineum sp. nov., isolated from seashore sand.</title>
        <authorList>
            <person name="Matsumoto A."/>
            <person name="Kasai H."/>
            <person name="Matsuo Y."/>
            <person name="Shizuri Y."/>
            <person name="Ichikawa N."/>
            <person name="Fujita N."/>
            <person name="Omura S."/>
            <person name="Takahashi Y."/>
        </authorList>
    </citation>
    <scope>NUCLEOTIDE SEQUENCE [LARGE SCALE GENOMIC DNA]</scope>
    <source>
        <strain evidence="9">NBRC 103263 / KCTC 29153 / YM16-304</strain>
    </source>
</reference>
<gene>
    <name evidence="8" type="ORF">YM304_02630</name>
</gene>
<feature type="region of interest" description="Disordered" evidence="4">
    <location>
        <begin position="17"/>
        <end position="65"/>
    </location>
</feature>
<evidence type="ECO:0000256" key="5">
    <source>
        <dbReference type="SAM" id="SignalP"/>
    </source>
</evidence>
<dbReference type="KEGG" id="aym:YM304_02630"/>
<evidence type="ECO:0000256" key="4">
    <source>
        <dbReference type="SAM" id="MobiDB-lite"/>
    </source>
</evidence>
<protein>
    <submittedName>
        <fullName evidence="8">Peptidase S33 family protein</fullName>
    </submittedName>
</protein>
<dbReference type="PANTHER" id="PTHR43248">
    <property type="entry name" value="2-SUCCINYL-6-HYDROXY-2,4-CYCLOHEXADIENE-1-CARBOXYLATE SYNTHASE"/>
    <property type="match status" value="1"/>
</dbReference>
<dbReference type="PROSITE" id="PS51257">
    <property type="entry name" value="PROKAR_LIPOPROTEIN"/>
    <property type="match status" value="1"/>
</dbReference>
<dbReference type="PANTHER" id="PTHR43248:SF29">
    <property type="entry name" value="TRIPEPTIDYL AMINOPEPTIDASE"/>
    <property type="match status" value="1"/>
</dbReference>
<feature type="chain" id="PRO_5025409449" evidence="5">
    <location>
        <begin position="22"/>
        <end position="525"/>
    </location>
</feature>
<accession>A0A6C7DZH2</accession>
<name>A0A6C7DZH2_ILUCY</name>
<dbReference type="Gene3D" id="3.40.50.1820">
    <property type="entry name" value="alpha/beta hydrolase"/>
    <property type="match status" value="1"/>
</dbReference>
<dbReference type="InterPro" id="IPR000073">
    <property type="entry name" value="AB_hydrolase_1"/>
</dbReference>
<dbReference type="Pfam" id="PF00561">
    <property type="entry name" value="Abhydrolase_1"/>
    <property type="match status" value="1"/>
</dbReference>
<feature type="signal peptide" evidence="5">
    <location>
        <begin position="1"/>
        <end position="21"/>
    </location>
</feature>
<evidence type="ECO:0000313" key="9">
    <source>
        <dbReference type="Proteomes" id="UP000011863"/>
    </source>
</evidence>
<dbReference type="InterPro" id="IPR051601">
    <property type="entry name" value="Serine_prot/Carboxylest_S33"/>
</dbReference>
<keyword evidence="2 5" id="KW-0732">Signal</keyword>
<keyword evidence="3" id="KW-0378">Hydrolase</keyword>
<dbReference type="EMBL" id="AP012057">
    <property type="protein sequence ID" value="BAN00577.1"/>
    <property type="molecule type" value="Genomic_DNA"/>
</dbReference>
<evidence type="ECO:0000259" key="7">
    <source>
        <dbReference type="Pfam" id="PF08386"/>
    </source>
</evidence>
<evidence type="ECO:0000256" key="2">
    <source>
        <dbReference type="ARBA" id="ARBA00022729"/>
    </source>
</evidence>
<comment type="similarity">
    <text evidence="1">Belongs to the peptidase S33 family.</text>
</comment>
<dbReference type="AlphaFoldDB" id="A0A6C7DZH2"/>
<evidence type="ECO:0000256" key="3">
    <source>
        <dbReference type="ARBA" id="ARBA00022801"/>
    </source>
</evidence>
<feature type="domain" description="AB hydrolase-1" evidence="6">
    <location>
        <begin position="127"/>
        <end position="304"/>
    </location>
</feature>
<organism evidence="8 9">
    <name type="scientific">Ilumatobacter coccineus (strain NBRC 103263 / KCTC 29153 / YM16-304)</name>
    <dbReference type="NCBI Taxonomy" id="1313172"/>
    <lineage>
        <taxon>Bacteria</taxon>
        <taxon>Bacillati</taxon>
        <taxon>Actinomycetota</taxon>
        <taxon>Acidimicrobiia</taxon>
        <taxon>Acidimicrobiales</taxon>
        <taxon>Ilumatobacteraceae</taxon>
        <taxon>Ilumatobacter</taxon>
    </lineage>
</organism>
<sequence>MRCLLLTGLVVAAACSGADDADPLPPPPVTRSTIPPRVSLPDPSELVAPVTDPADGSADATDAESATPLDYSIVWEDRGNGVEAGFVTVPLDYSDPQGDTLDLRVVRHRAPADDRVGVLFANNGGPGLPASSMAATVRGWFGEPLIERFDIVTWDPRGTGESGASVDCIDGSEYDRYFGSSDVTPEDDAERDELIELSRDFAEACIDAVGDSLAHLGTNNSARDMDAIRQALGEDQASYLGFSYGSELGAVWATLFPDTVRAAVLDGAAHPDADGLEPTRQQRIGFETVLNTFLAECSANESCAFHNDGDAEGAFDALLESLDESPIPSAEGRPDVNLEIAINGVIQAMYTEGRWSALERALDDAANGIGGGLLALHDGYFQRDSQTGTYSNLLESFQAITCADDPDRLTPDESDAEAAPLIGVAPRLFPYTTASYTCDFFPASADPRAEITGDRAGPVVVIGTTGDPSTPLESSQAMADALEDGHLVTVEANRHTAYRTGDCINDIVHQYLIWLEVPAPDTRCT</sequence>
<keyword evidence="9" id="KW-1185">Reference proteome</keyword>
<dbReference type="Proteomes" id="UP000011863">
    <property type="component" value="Chromosome"/>
</dbReference>
<dbReference type="Pfam" id="PF08386">
    <property type="entry name" value="Abhydrolase_4"/>
    <property type="match status" value="1"/>
</dbReference>
<evidence type="ECO:0000313" key="8">
    <source>
        <dbReference type="EMBL" id="BAN00577.1"/>
    </source>
</evidence>
<feature type="domain" description="Peptidase S33 tripeptidyl aminopeptidase-like C-terminal" evidence="7">
    <location>
        <begin position="435"/>
        <end position="524"/>
    </location>
</feature>
<dbReference type="InterPro" id="IPR013595">
    <property type="entry name" value="Pept_S33_TAP-like_C"/>
</dbReference>
<evidence type="ECO:0000256" key="1">
    <source>
        <dbReference type="ARBA" id="ARBA00010088"/>
    </source>
</evidence>
<evidence type="ECO:0000259" key="6">
    <source>
        <dbReference type="Pfam" id="PF00561"/>
    </source>
</evidence>
<dbReference type="GO" id="GO:0016787">
    <property type="term" value="F:hydrolase activity"/>
    <property type="evidence" value="ECO:0007669"/>
    <property type="project" value="UniProtKB-KW"/>
</dbReference>
<dbReference type="InterPro" id="IPR029058">
    <property type="entry name" value="AB_hydrolase_fold"/>
</dbReference>
<proteinExistence type="inferred from homology"/>